<keyword evidence="3 5" id="KW-0819">tRNA processing</keyword>
<comment type="function">
    <text evidence="5">Catalyzes the formation of N(4)-acetylcytidine (ac(4)C) at the wobble position of elongator tRNA(Met), using acetate and ATP as substrates. First activates an acetate ion to form acetyladenylate (Ac-AMP) and then transfers the acetyl group to tRNA to form ac(4)C34.</text>
</comment>
<feature type="binding site" evidence="5">
    <location>
        <begin position="23"/>
        <end position="36"/>
    </location>
    <ligand>
        <name>ATP</name>
        <dbReference type="ChEBI" id="CHEBI:30616"/>
    </ligand>
</feature>
<dbReference type="GO" id="GO:0016879">
    <property type="term" value="F:ligase activity, forming carbon-nitrogen bonds"/>
    <property type="evidence" value="ECO:0007669"/>
    <property type="project" value="UniProtKB-UniRule"/>
</dbReference>
<dbReference type="InterPro" id="IPR008513">
    <property type="entry name" value="tRNA(Met)_cyd_acetate_ligase"/>
</dbReference>
<dbReference type="Pfam" id="PF05636">
    <property type="entry name" value="HIGH_NTase1"/>
    <property type="match status" value="1"/>
</dbReference>
<dbReference type="AlphaFoldDB" id="A0A4R6C6J4"/>
<keyword evidence="1 5" id="KW-0820">tRNA-binding</keyword>
<comment type="subcellular location">
    <subcellularLocation>
        <location evidence="5">Cytoplasm</location>
    </subcellularLocation>
</comment>
<proteinExistence type="inferred from homology"/>
<sequence length="374" mass="42728">MILLQCHYKHKKGEILVKAVAIIAEYNPFHNGHLFHINKIKSAFPEHIIVAIMSGQFTQRGEPAFVSKFQRAQMAIQHVDLVVELPQFYAMSYADDFAYGGVTVAHMLQADTLSFGSESNNLKALMHEAIRLDNTEPTQRDRGYAELMSNGLKSNDILAVQYIRQGMHCPGLSFYPIQRVSNAYLDESLTGEISSATAIRKAYYDAANFQQALPQSSLQYIADPLNKDTLFQLLKYRIVSSDLSTLRTIYTMYEGLEYRIKKYIHEARSYDHLIELLSTKRYTKARIRRLLTSILLNVPESKPQIEAIRVLAMNEQGRHYIKHVKSACPVPIITNINKQNVHYFSLEVKATDVYSILTGQSQTEFNNPVIYKRP</sequence>
<comment type="caution">
    <text evidence="5">Lacks conserved residue(s) required for the propagation of feature annotation.</text>
</comment>
<evidence type="ECO:0000256" key="1">
    <source>
        <dbReference type="ARBA" id="ARBA00022555"/>
    </source>
</evidence>
<evidence type="ECO:0000313" key="6">
    <source>
        <dbReference type="EMBL" id="TDM17917.1"/>
    </source>
</evidence>
<dbReference type="PANTHER" id="PTHR37825">
    <property type="entry name" value="TRNA(MET) CYTIDINE ACETATE LIGASE"/>
    <property type="match status" value="1"/>
</dbReference>
<dbReference type="GO" id="GO:0005737">
    <property type="term" value="C:cytoplasm"/>
    <property type="evidence" value="ECO:0007669"/>
    <property type="project" value="UniProtKB-SubCell"/>
</dbReference>
<keyword evidence="5" id="KW-0547">Nucleotide-binding</keyword>
<organism evidence="6 7">
    <name type="scientific">Macrococcoides canis</name>
    <dbReference type="NCBI Taxonomy" id="1855823"/>
    <lineage>
        <taxon>Bacteria</taxon>
        <taxon>Bacillati</taxon>
        <taxon>Bacillota</taxon>
        <taxon>Bacilli</taxon>
        <taxon>Bacillales</taxon>
        <taxon>Staphylococcaceae</taxon>
        <taxon>Macrococcoides</taxon>
    </lineage>
</organism>
<evidence type="ECO:0000313" key="7">
    <source>
        <dbReference type="Proteomes" id="UP000294865"/>
    </source>
</evidence>
<feature type="binding site" evidence="5">
    <location>
        <position position="155"/>
    </location>
    <ligand>
        <name>ATP</name>
        <dbReference type="ChEBI" id="CHEBI:30616"/>
    </ligand>
</feature>
<dbReference type="GO" id="GO:0006400">
    <property type="term" value="P:tRNA modification"/>
    <property type="evidence" value="ECO:0007669"/>
    <property type="project" value="UniProtKB-UniRule"/>
</dbReference>
<comment type="caution">
    <text evidence="6">The sequence shown here is derived from an EMBL/GenBank/DDBJ whole genome shotgun (WGS) entry which is preliminary data.</text>
</comment>
<name>A0A4R6C6J4_9STAP</name>
<dbReference type="GO" id="GO:0016740">
    <property type="term" value="F:transferase activity"/>
    <property type="evidence" value="ECO:0007669"/>
    <property type="project" value="UniProtKB-KW"/>
</dbReference>
<keyword evidence="5" id="KW-0963">Cytoplasm</keyword>
<dbReference type="PANTHER" id="PTHR37825:SF1">
    <property type="entry name" value="TRNA(MET) CYTIDINE ACETATE LIGASE"/>
    <property type="match status" value="1"/>
</dbReference>
<accession>A0A4R6C6J4</accession>
<evidence type="ECO:0000256" key="4">
    <source>
        <dbReference type="ARBA" id="ARBA00022884"/>
    </source>
</evidence>
<dbReference type="Proteomes" id="UP000294865">
    <property type="component" value="Unassembled WGS sequence"/>
</dbReference>
<comment type="similarity">
    <text evidence="5">Belongs to the TmcAL family.</text>
</comment>
<feature type="binding site" evidence="5">
    <location>
        <position position="179"/>
    </location>
    <ligand>
        <name>ATP</name>
        <dbReference type="ChEBI" id="CHEBI:30616"/>
    </ligand>
</feature>
<dbReference type="SUPFAM" id="SSF52374">
    <property type="entry name" value="Nucleotidylyl transferase"/>
    <property type="match status" value="1"/>
</dbReference>
<dbReference type="GO" id="GO:0005524">
    <property type="term" value="F:ATP binding"/>
    <property type="evidence" value="ECO:0007669"/>
    <property type="project" value="UniProtKB-KW"/>
</dbReference>
<comment type="catalytic activity">
    <reaction evidence="5">
        <text>cytidine(34) in elongator tRNA(Met) + acetate + ATP = N(4)-acetylcytidine(34) in elongator tRNA(Met) + AMP + diphosphate</text>
        <dbReference type="Rhea" id="RHEA:58144"/>
        <dbReference type="Rhea" id="RHEA-COMP:10693"/>
        <dbReference type="Rhea" id="RHEA-COMP:10694"/>
        <dbReference type="ChEBI" id="CHEBI:30089"/>
        <dbReference type="ChEBI" id="CHEBI:30616"/>
        <dbReference type="ChEBI" id="CHEBI:33019"/>
        <dbReference type="ChEBI" id="CHEBI:74900"/>
        <dbReference type="ChEBI" id="CHEBI:82748"/>
        <dbReference type="ChEBI" id="CHEBI:456215"/>
    </reaction>
</comment>
<keyword evidence="6" id="KW-0808">Transferase</keyword>
<dbReference type="NCBIfam" id="TIGR00125">
    <property type="entry name" value="cyt_tran_rel"/>
    <property type="match status" value="1"/>
</dbReference>
<dbReference type="EMBL" id="SDQG01000001">
    <property type="protein sequence ID" value="TDM17917.1"/>
    <property type="molecule type" value="Genomic_DNA"/>
</dbReference>
<dbReference type="Gene3D" id="3.40.50.620">
    <property type="entry name" value="HUPs"/>
    <property type="match status" value="1"/>
</dbReference>
<reference evidence="6 7" key="1">
    <citation type="submission" date="2019-01" db="EMBL/GenBank/DDBJ databases">
        <title>Draft genome sequences of Macrococcus caseolyticus, Macrococcus canis, Macrococcus bohemicus and Macrococcus goetzii.</title>
        <authorList>
            <person name="Mazhar S."/>
            <person name="Altermann E."/>
            <person name="Hill C."/>
            <person name="Mcauliffe O."/>
        </authorList>
    </citation>
    <scope>NUCLEOTIDE SEQUENCE [LARGE SCALE GENOMIC DNA]</scope>
    <source>
        <strain evidence="6 7">DPC7162</strain>
    </source>
</reference>
<evidence type="ECO:0000256" key="2">
    <source>
        <dbReference type="ARBA" id="ARBA00022598"/>
    </source>
</evidence>
<dbReference type="InterPro" id="IPR014729">
    <property type="entry name" value="Rossmann-like_a/b/a_fold"/>
</dbReference>
<evidence type="ECO:0000256" key="3">
    <source>
        <dbReference type="ARBA" id="ARBA00022694"/>
    </source>
</evidence>
<evidence type="ECO:0000256" key="5">
    <source>
        <dbReference type="HAMAP-Rule" id="MF_01539"/>
    </source>
</evidence>
<keyword evidence="2 5" id="KW-0436">Ligase</keyword>
<dbReference type="GO" id="GO:0000049">
    <property type="term" value="F:tRNA binding"/>
    <property type="evidence" value="ECO:0007669"/>
    <property type="project" value="UniProtKB-KW"/>
</dbReference>
<dbReference type="InterPro" id="IPR004821">
    <property type="entry name" value="Cyt_trans-like"/>
</dbReference>
<keyword evidence="4 5" id="KW-0694">RNA-binding</keyword>
<dbReference type="HAMAP" id="MF_01539">
    <property type="entry name" value="TmcAL"/>
    <property type="match status" value="1"/>
</dbReference>
<dbReference type="EC" id="6.3.4.-" evidence="5"/>
<gene>
    <name evidence="5" type="primary">tmcAL</name>
    <name evidence="6" type="ORF">ETI04_00060</name>
</gene>
<protein>
    <recommendedName>
        <fullName evidence="5">tRNA(Met) cytidine acetate ligase</fullName>
        <ecNumber evidence="5">6.3.4.-</ecNumber>
    </recommendedName>
</protein>
<feature type="binding site" evidence="5">
    <location>
        <position position="116"/>
    </location>
    <ligand>
        <name>ATP</name>
        <dbReference type="ChEBI" id="CHEBI:30616"/>
    </ligand>
</feature>
<keyword evidence="5" id="KW-0067">ATP-binding</keyword>